<evidence type="ECO:0000256" key="3">
    <source>
        <dbReference type="ARBA" id="ARBA00022475"/>
    </source>
</evidence>
<evidence type="ECO:0000256" key="7">
    <source>
        <dbReference type="SAM" id="Phobius"/>
    </source>
</evidence>
<proteinExistence type="predicted"/>
<feature type="transmembrane region" description="Helical" evidence="7">
    <location>
        <begin position="285"/>
        <end position="304"/>
    </location>
</feature>
<feature type="transmembrane region" description="Helical" evidence="7">
    <location>
        <begin position="160"/>
        <end position="181"/>
    </location>
</feature>
<sequence length="404" mass="43350">MKQKLNSQNIIFLAIVTLFWFAQYVYIPYQTTYLTSIGTAGSFVGIVVGAYGVSQLVLRLPVGISADRAGRHRPFIMAGAAASGLASLIRFAVCDGRGFMAANLLSGFASAMWISFMVFYTGKFAAGEQQKATSRIVMFNNLGMLLGFAASTIFYSRIGMRNLCLFSVAAGLAAFVLSIFLKSEDGTGRQKQGSVKREDGRKTRMPVRELLRVCTGKRIIVFSLIALIQQGIQLTTAMSFTNQILKDCGASDGTVGIASIVYMISAVCFSALASSTFCEKRGPRFWIPAVLGGLMIYCILVPAVGSVPVILALQLLPGMATGILFSYATSEAMKEVPKEKKSTAMGFFQAVYAVGMTTFPVFTGSLVSAAGMQAGYLLLAGIAAAGIVIAKIYYARRNQSEKNR</sequence>
<feature type="transmembrane region" description="Helical" evidence="7">
    <location>
        <begin position="74"/>
        <end position="93"/>
    </location>
</feature>
<dbReference type="Gene3D" id="1.20.1250.20">
    <property type="entry name" value="MFS general substrate transporter like domains"/>
    <property type="match status" value="1"/>
</dbReference>
<feature type="transmembrane region" description="Helical" evidence="7">
    <location>
        <begin position="33"/>
        <end position="53"/>
    </location>
</feature>
<dbReference type="InterPro" id="IPR011701">
    <property type="entry name" value="MFS"/>
</dbReference>
<feature type="transmembrane region" description="Helical" evidence="7">
    <location>
        <begin position="132"/>
        <end position="154"/>
    </location>
</feature>
<organism evidence="9 10">
    <name type="scientific">Ruminococcus turbiniformis</name>
    <dbReference type="NCBI Taxonomy" id="2881258"/>
    <lineage>
        <taxon>Bacteria</taxon>
        <taxon>Bacillati</taxon>
        <taxon>Bacillota</taxon>
        <taxon>Clostridia</taxon>
        <taxon>Eubacteriales</taxon>
        <taxon>Oscillospiraceae</taxon>
        <taxon>Ruminococcus</taxon>
    </lineage>
</organism>
<feature type="transmembrane region" description="Helical" evidence="7">
    <location>
        <begin position="253"/>
        <end position="273"/>
    </location>
</feature>
<dbReference type="CDD" id="cd17490">
    <property type="entry name" value="MFS_YxlH_like"/>
    <property type="match status" value="1"/>
</dbReference>
<dbReference type="InterPro" id="IPR050171">
    <property type="entry name" value="MFS_Transporters"/>
</dbReference>
<keyword evidence="3" id="KW-1003">Cell membrane</keyword>
<keyword evidence="6 7" id="KW-0472">Membrane</keyword>
<feature type="transmembrane region" description="Helical" evidence="7">
    <location>
        <begin position="219"/>
        <end position="241"/>
    </location>
</feature>
<dbReference type="EMBL" id="JAJEQX010000044">
    <property type="protein sequence ID" value="MCC2256006.1"/>
    <property type="molecule type" value="Genomic_DNA"/>
</dbReference>
<keyword evidence="2" id="KW-0813">Transport</keyword>
<evidence type="ECO:0000259" key="8">
    <source>
        <dbReference type="PROSITE" id="PS50850"/>
    </source>
</evidence>
<evidence type="ECO:0000256" key="1">
    <source>
        <dbReference type="ARBA" id="ARBA00004651"/>
    </source>
</evidence>
<dbReference type="InterPro" id="IPR036259">
    <property type="entry name" value="MFS_trans_sf"/>
</dbReference>
<dbReference type="SUPFAM" id="SSF103473">
    <property type="entry name" value="MFS general substrate transporter"/>
    <property type="match status" value="1"/>
</dbReference>
<evidence type="ECO:0000256" key="5">
    <source>
        <dbReference type="ARBA" id="ARBA00022989"/>
    </source>
</evidence>
<dbReference type="InterPro" id="IPR020846">
    <property type="entry name" value="MFS_dom"/>
</dbReference>
<dbReference type="RefSeq" id="WP_227708987.1">
    <property type="nucleotide sequence ID" value="NZ_JAJEQX010000044.1"/>
</dbReference>
<comment type="subcellular location">
    <subcellularLocation>
        <location evidence="1">Cell membrane</location>
        <topology evidence="1">Multi-pass membrane protein</topology>
    </subcellularLocation>
</comment>
<protein>
    <submittedName>
        <fullName evidence="9">MFS transporter</fullName>
    </submittedName>
</protein>
<comment type="caution">
    <text evidence="9">The sequence shown here is derived from an EMBL/GenBank/DDBJ whole genome shotgun (WGS) entry which is preliminary data.</text>
</comment>
<keyword evidence="10" id="KW-1185">Reference proteome</keyword>
<evidence type="ECO:0000256" key="4">
    <source>
        <dbReference type="ARBA" id="ARBA00022692"/>
    </source>
</evidence>
<feature type="transmembrane region" description="Helical" evidence="7">
    <location>
        <begin position="376"/>
        <end position="394"/>
    </location>
</feature>
<gene>
    <name evidence="9" type="ORF">LKD70_16565</name>
</gene>
<feature type="transmembrane region" description="Helical" evidence="7">
    <location>
        <begin position="9"/>
        <end position="27"/>
    </location>
</feature>
<dbReference type="PANTHER" id="PTHR23517:SF13">
    <property type="entry name" value="MAJOR FACILITATOR SUPERFAMILY MFS_1"/>
    <property type="match status" value="1"/>
</dbReference>
<feature type="transmembrane region" description="Helical" evidence="7">
    <location>
        <begin position="99"/>
        <end position="120"/>
    </location>
</feature>
<dbReference type="PANTHER" id="PTHR23517">
    <property type="entry name" value="RESISTANCE PROTEIN MDTM, PUTATIVE-RELATED-RELATED"/>
    <property type="match status" value="1"/>
</dbReference>
<evidence type="ECO:0000313" key="9">
    <source>
        <dbReference type="EMBL" id="MCC2256006.1"/>
    </source>
</evidence>
<name>A0ABS8G1G5_9FIRM</name>
<feature type="transmembrane region" description="Helical" evidence="7">
    <location>
        <begin position="310"/>
        <end position="329"/>
    </location>
</feature>
<dbReference type="Pfam" id="PF07690">
    <property type="entry name" value="MFS_1"/>
    <property type="match status" value="1"/>
</dbReference>
<accession>A0ABS8G1G5</accession>
<evidence type="ECO:0000313" key="10">
    <source>
        <dbReference type="Proteomes" id="UP001198151"/>
    </source>
</evidence>
<reference evidence="9 10" key="1">
    <citation type="submission" date="2021-10" db="EMBL/GenBank/DDBJ databases">
        <title>Anaerobic single-cell dispensing facilitates the cultivation of human gut bacteria.</title>
        <authorList>
            <person name="Afrizal A."/>
        </authorList>
    </citation>
    <scope>NUCLEOTIDE SEQUENCE [LARGE SCALE GENOMIC DNA]</scope>
    <source>
        <strain evidence="9 10">CLA-AA-H200</strain>
    </source>
</reference>
<keyword evidence="4 7" id="KW-0812">Transmembrane</keyword>
<evidence type="ECO:0000256" key="6">
    <source>
        <dbReference type="ARBA" id="ARBA00023136"/>
    </source>
</evidence>
<keyword evidence="5 7" id="KW-1133">Transmembrane helix</keyword>
<dbReference type="Proteomes" id="UP001198151">
    <property type="component" value="Unassembled WGS sequence"/>
</dbReference>
<dbReference type="PROSITE" id="PS50850">
    <property type="entry name" value="MFS"/>
    <property type="match status" value="1"/>
</dbReference>
<feature type="transmembrane region" description="Helical" evidence="7">
    <location>
        <begin position="350"/>
        <end position="370"/>
    </location>
</feature>
<evidence type="ECO:0000256" key="2">
    <source>
        <dbReference type="ARBA" id="ARBA00022448"/>
    </source>
</evidence>
<feature type="domain" description="Major facilitator superfamily (MFS) profile" evidence="8">
    <location>
        <begin position="1"/>
        <end position="398"/>
    </location>
</feature>